<evidence type="ECO:0000313" key="1">
    <source>
        <dbReference type="EMBL" id="RCW44155.1"/>
    </source>
</evidence>
<comment type="caution">
    <text evidence="1">The sequence shown here is derived from an EMBL/GenBank/DDBJ whole genome shotgun (WGS) entry which is preliminary data.</text>
</comment>
<reference evidence="1 2" key="1">
    <citation type="submission" date="2018-07" db="EMBL/GenBank/DDBJ databases">
        <title>Genomic Encyclopedia of Type Strains, Phase III (KMG-III): the genomes of soil and plant-associated and newly described type strains.</title>
        <authorList>
            <person name="Whitman W."/>
        </authorList>
    </citation>
    <scope>NUCLEOTIDE SEQUENCE [LARGE SCALE GENOMIC DNA]</scope>
    <source>
        <strain evidence="1 2">CECT 7506</strain>
    </source>
</reference>
<organism evidence="1 2">
    <name type="scientific">Paenibacillus prosopidis</name>
    <dbReference type="NCBI Taxonomy" id="630520"/>
    <lineage>
        <taxon>Bacteria</taxon>
        <taxon>Bacillati</taxon>
        <taxon>Bacillota</taxon>
        <taxon>Bacilli</taxon>
        <taxon>Bacillales</taxon>
        <taxon>Paenibacillaceae</taxon>
        <taxon>Paenibacillus</taxon>
    </lineage>
</organism>
<proteinExistence type="predicted"/>
<dbReference type="OrthoDB" id="1739152at2"/>
<accession>A0A368VVI9</accession>
<dbReference type="EMBL" id="QPJD01000012">
    <property type="protein sequence ID" value="RCW44155.1"/>
    <property type="molecule type" value="Genomic_DNA"/>
</dbReference>
<evidence type="ECO:0000313" key="2">
    <source>
        <dbReference type="Proteomes" id="UP000252415"/>
    </source>
</evidence>
<protein>
    <submittedName>
        <fullName evidence="1">Uncharacterized protein</fullName>
    </submittedName>
</protein>
<name>A0A368VVI9_9BACL</name>
<dbReference type="AlphaFoldDB" id="A0A368VVI9"/>
<keyword evidence="2" id="KW-1185">Reference proteome</keyword>
<sequence length="161" mass="18249">MYKLLLIVVMMSVWISIHLLQIEEELAMQTLFLGKHAVNRAVHAAAQQLDPEAFGDGLLQIAPDAAAETAARYLRVNLRLDENGMPLSDSLFKHPVEVVVFEVVNDDRIFPYTYRNDTYQYEVTLQRPGVVMIAHVIYPRAFQLLDSIEWHIKGAAELVTG</sequence>
<dbReference type="Proteomes" id="UP000252415">
    <property type="component" value="Unassembled WGS sequence"/>
</dbReference>
<dbReference type="RefSeq" id="WP_114381726.1">
    <property type="nucleotide sequence ID" value="NZ_QPJD01000012.1"/>
</dbReference>
<gene>
    <name evidence="1" type="ORF">DFP97_11218</name>
</gene>